<keyword evidence="1" id="KW-0812">Transmembrane</keyword>
<dbReference type="Pfam" id="PF24865">
    <property type="entry name" value="DUF7731"/>
    <property type="match status" value="1"/>
</dbReference>
<evidence type="ECO:0000256" key="2">
    <source>
        <dbReference type="SAM" id="SignalP"/>
    </source>
</evidence>
<gene>
    <name evidence="4" type="ORF">LTRI10_LOCUS3243</name>
</gene>
<name>A0AAV2CH17_9ROSI</name>
<dbReference type="AlphaFoldDB" id="A0AAV2CH17"/>
<feature type="signal peptide" evidence="2">
    <location>
        <begin position="1"/>
        <end position="28"/>
    </location>
</feature>
<keyword evidence="5" id="KW-1185">Reference proteome</keyword>
<evidence type="ECO:0000313" key="4">
    <source>
        <dbReference type="EMBL" id="CAL1355481.1"/>
    </source>
</evidence>
<feature type="domain" description="DUF7731" evidence="3">
    <location>
        <begin position="42"/>
        <end position="129"/>
    </location>
</feature>
<feature type="transmembrane region" description="Helical" evidence="1">
    <location>
        <begin position="150"/>
        <end position="167"/>
    </location>
</feature>
<sequence>MGIAAYRTSFLCLSIAVAFLLLPLCANAENPLTNVNLSPFWEWRSAYDCMQNFSKSCEGKDVLTLAGVVDVNDTEVGEYCKEGGCWKHTTDVLYCISLVKRDFWFSNKATVSALTNAIHSGCHSMTGFSTANYTVATSGATARFIVSRSSYYYLPLFISMFLVATHLF</sequence>
<dbReference type="EMBL" id="OZ034813">
    <property type="protein sequence ID" value="CAL1355481.1"/>
    <property type="molecule type" value="Genomic_DNA"/>
</dbReference>
<evidence type="ECO:0000256" key="1">
    <source>
        <dbReference type="SAM" id="Phobius"/>
    </source>
</evidence>
<evidence type="ECO:0000313" key="5">
    <source>
        <dbReference type="Proteomes" id="UP001497516"/>
    </source>
</evidence>
<dbReference type="PANTHER" id="PTHR34366">
    <property type="entry name" value="OS07G0289901 PROTEIN-RELATED"/>
    <property type="match status" value="1"/>
</dbReference>
<dbReference type="PANTHER" id="PTHR34366:SF7">
    <property type="entry name" value="TRANSMEMBRANE PROTEIN"/>
    <property type="match status" value="1"/>
</dbReference>
<reference evidence="4 5" key="1">
    <citation type="submission" date="2024-04" db="EMBL/GenBank/DDBJ databases">
        <authorList>
            <person name="Fracassetti M."/>
        </authorList>
    </citation>
    <scope>NUCLEOTIDE SEQUENCE [LARGE SCALE GENOMIC DNA]</scope>
</reference>
<dbReference type="InterPro" id="IPR056633">
    <property type="entry name" value="DUF7731"/>
</dbReference>
<dbReference type="Proteomes" id="UP001497516">
    <property type="component" value="Chromosome 1"/>
</dbReference>
<keyword evidence="1" id="KW-0472">Membrane</keyword>
<keyword evidence="2" id="KW-0732">Signal</keyword>
<proteinExistence type="predicted"/>
<evidence type="ECO:0000259" key="3">
    <source>
        <dbReference type="Pfam" id="PF24865"/>
    </source>
</evidence>
<accession>A0AAV2CH17</accession>
<protein>
    <recommendedName>
        <fullName evidence="3">DUF7731 domain-containing protein</fullName>
    </recommendedName>
</protein>
<keyword evidence="1" id="KW-1133">Transmembrane helix</keyword>
<organism evidence="4 5">
    <name type="scientific">Linum trigynum</name>
    <dbReference type="NCBI Taxonomy" id="586398"/>
    <lineage>
        <taxon>Eukaryota</taxon>
        <taxon>Viridiplantae</taxon>
        <taxon>Streptophyta</taxon>
        <taxon>Embryophyta</taxon>
        <taxon>Tracheophyta</taxon>
        <taxon>Spermatophyta</taxon>
        <taxon>Magnoliopsida</taxon>
        <taxon>eudicotyledons</taxon>
        <taxon>Gunneridae</taxon>
        <taxon>Pentapetalae</taxon>
        <taxon>rosids</taxon>
        <taxon>fabids</taxon>
        <taxon>Malpighiales</taxon>
        <taxon>Linaceae</taxon>
        <taxon>Linum</taxon>
    </lineage>
</organism>
<feature type="chain" id="PRO_5043954254" description="DUF7731 domain-containing protein" evidence="2">
    <location>
        <begin position="29"/>
        <end position="168"/>
    </location>
</feature>